<evidence type="ECO:0008006" key="3">
    <source>
        <dbReference type="Google" id="ProtNLM"/>
    </source>
</evidence>
<dbReference type="Gene3D" id="2.160.20.10">
    <property type="entry name" value="Single-stranded right-handed beta-helix, Pectin lyase-like"/>
    <property type="match status" value="1"/>
</dbReference>
<organism evidence="1 2">
    <name type="scientific">Niastella yeongjuensis</name>
    <dbReference type="NCBI Taxonomy" id="354355"/>
    <lineage>
        <taxon>Bacteria</taxon>
        <taxon>Pseudomonadati</taxon>
        <taxon>Bacteroidota</taxon>
        <taxon>Chitinophagia</taxon>
        <taxon>Chitinophagales</taxon>
        <taxon>Chitinophagaceae</taxon>
        <taxon>Niastella</taxon>
    </lineage>
</organism>
<dbReference type="Proteomes" id="UP000192610">
    <property type="component" value="Unassembled WGS sequence"/>
</dbReference>
<evidence type="ECO:0000313" key="2">
    <source>
        <dbReference type="Proteomes" id="UP000192610"/>
    </source>
</evidence>
<evidence type="ECO:0000313" key="1">
    <source>
        <dbReference type="EMBL" id="OQP47410.1"/>
    </source>
</evidence>
<dbReference type="RefSeq" id="WP_081201584.1">
    <property type="nucleotide sequence ID" value="NZ_FOCZ01000002.1"/>
</dbReference>
<dbReference type="SUPFAM" id="SSF51126">
    <property type="entry name" value="Pectin lyase-like"/>
    <property type="match status" value="1"/>
</dbReference>
<gene>
    <name evidence="1" type="ORF">A4H97_07885</name>
</gene>
<accession>A0A1V9EMP2</accession>
<protein>
    <recommendedName>
        <fullName evidence="3">DUF1565 domain-containing protein</fullName>
    </recommendedName>
</protein>
<keyword evidence="2" id="KW-1185">Reference proteome</keyword>
<dbReference type="InterPro" id="IPR011050">
    <property type="entry name" value="Pectin_lyase_fold/virulence"/>
</dbReference>
<sequence>MRFNNYMKNGCLVVSLVLITIIATAKTWVVRPAGPLKWLQEAMNNAGPGDTIMVERGIYRQPTIIVNKSLYIKGIDYPVLDGQKKYEIMTIKSDGVVFIGNGSTR</sequence>
<name>A0A1V9EMP2_9BACT</name>
<dbReference type="InterPro" id="IPR012334">
    <property type="entry name" value="Pectin_lyas_fold"/>
</dbReference>
<reference evidence="2" key="1">
    <citation type="submission" date="2016-04" db="EMBL/GenBank/DDBJ databases">
        <authorList>
            <person name="Chen L."/>
            <person name="Zhuang W."/>
            <person name="Wang G."/>
        </authorList>
    </citation>
    <scope>NUCLEOTIDE SEQUENCE [LARGE SCALE GENOMIC DNA]</scope>
    <source>
        <strain evidence="2">17621</strain>
    </source>
</reference>
<proteinExistence type="predicted"/>
<comment type="caution">
    <text evidence="1">The sequence shown here is derived from an EMBL/GenBank/DDBJ whole genome shotgun (WGS) entry which is preliminary data.</text>
</comment>
<dbReference type="EMBL" id="LVXG01000023">
    <property type="protein sequence ID" value="OQP47410.1"/>
    <property type="molecule type" value="Genomic_DNA"/>
</dbReference>
<dbReference type="OrthoDB" id="9767990at2"/>
<dbReference type="STRING" id="354355.SAMN05660816_01601"/>
<dbReference type="AlphaFoldDB" id="A0A1V9EMP2"/>